<feature type="compositionally biased region" description="Polar residues" evidence="1">
    <location>
        <begin position="1"/>
        <end position="47"/>
    </location>
</feature>
<dbReference type="Proteomes" id="UP001408789">
    <property type="component" value="Unassembled WGS sequence"/>
</dbReference>
<sequence length="199" mass="22151">MHKSQSPNPPTTNYDMSTSTHTPDPSFSHSSDQHLSPTTTDPSTPNLTSSPHITPHSSPQQTFPSATPLHQNISHTLSTTNTPHPSPSPLQSSTTIPRTRPNPKLNSKYHNNDFVVYTTSTSPLTEPTSTKHALQHPLWHKAMRDEFDALTRNHTWSLVPPDSAQNVVGSKWVFRIKYNPDGTVERLKARFVAKSFCRG</sequence>
<feature type="compositionally biased region" description="Low complexity" evidence="1">
    <location>
        <begin position="74"/>
        <end position="83"/>
    </location>
</feature>
<comment type="caution">
    <text evidence="2">The sequence shown here is derived from an EMBL/GenBank/DDBJ whole genome shotgun (WGS) entry which is preliminary data.</text>
</comment>
<protein>
    <recommendedName>
        <fullName evidence="4">Mitochondrial protein</fullName>
    </recommendedName>
</protein>
<proteinExistence type="predicted"/>
<feature type="compositionally biased region" description="Low complexity" evidence="1">
    <location>
        <begin position="48"/>
        <end position="59"/>
    </location>
</feature>
<gene>
    <name evidence="2" type="ORF">SSX86_008227</name>
</gene>
<evidence type="ECO:0000256" key="1">
    <source>
        <dbReference type="SAM" id="MobiDB-lite"/>
    </source>
</evidence>
<evidence type="ECO:0000313" key="2">
    <source>
        <dbReference type="EMBL" id="KAK9071798.1"/>
    </source>
</evidence>
<evidence type="ECO:0000313" key="3">
    <source>
        <dbReference type="Proteomes" id="UP001408789"/>
    </source>
</evidence>
<feature type="region of interest" description="Disordered" evidence="1">
    <location>
        <begin position="1"/>
        <end position="109"/>
    </location>
</feature>
<dbReference type="EMBL" id="JBCNJP010000010">
    <property type="protein sequence ID" value="KAK9071798.1"/>
    <property type="molecule type" value="Genomic_DNA"/>
</dbReference>
<evidence type="ECO:0008006" key="4">
    <source>
        <dbReference type="Google" id="ProtNLM"/>
    </source>
</evidence>
<organism evidence="2 3">
    <name type="scientific">Deinandra increscens subsp. villosa</name>
    <dbReference type="NCBI Taxonomy" id="3103831"/>
    <lineage>
        <taxon>Eukaryota</taxon>
        <taxon>Viridiplantae</taxon>
        <taxon>Streptophyta</taxon>
        <taxon>Embryophyta</taxon>
        <taxon>Tracheophyta</taxon>
        <taxon>Spermatophyta</taxon>
        <taxon>Magnoliopsida</taxon>
        <taxon>eudicotyledons</taxon>
        <taxon>Gunneridae</taxon>
        <taxon>Pentapetalae</taxon>
        <taxon>asterids</taxon>
        <taxon>campanulids</taxon>
        <taxon>Asterales</taxon>
        <taxon>Asteraceae</taxon>
        <taxon>Asteroideae</taxon>
        <taxon>Heliantheae alliance</taxon>
        <taxon>Madieae</taxon>
        <taxon>Madiinae</taxon>
        <taxon>Deinandra</taxon>
    </lineage>
</organism>
<dbReference type="AlphaFoldDB" id="A0AAP0DIR0"/>
<accession>A0AAP0DIR0</accession>
<name>A0AAP0DIR0_9ASTR</name>
<keyword evidence="3" id="KW-1185">Reference proteome</keyword>
<feature type="compositionally biased region" description="Polar residues" evidence="1">
    <location>
        <begin position="60"/>
        <end position="73"/>
    </location>
</feature>
<reference evidence="2 3" key="1">
    <citation type="submission" date="2024-04" db="EMBL/GenBank/DDBJ databases">
        <title>The reference genome of an endangered Asteraceae, Deinandra increscens subsp. villosa, native to the Central Coast of California.</title>
        <authorList>
            <person name="Guilliams M."/>
            <person name="Hasenstab-Lehman K."/>
            <person name="Meyer R."/>
            <person name="Mcevoy S."/>
        </authorList>
    </citation>
    <scope>NUCLEOTIDE SEQUENCE [LARGE SCALE GENOMIC DNA]</scope>
    <source>
        <tissue evidence="2">Leaf</tissue>
    </source>
</reference>